<comment type="caution">
    <text evidence="2">The sequence shown here is derived from an EMBL/GenBank/DDBJ whole genome shotgun (WGS) entry which is preliminary data.</text>
</comment>
<dbReference type="SUPFAM" id="SSF53597">
    <property type="entry name" value="Dihydrofolate reductase-like"/>
    <property type="match status" value="1"/>
</dbReference>
<protein>
    <submittedName>
        <fullName evidence="2">Dihydrofolate reductase</fullName>
    </submittedName>
</protein>
<evidence type="ECO:0000313" key="3">
    <source>
        <dbReference type="Proteomes" id="UP001519331"/>
    </source>
</evidence>
<sequence>MRRLIITAFVSLDGVMEGPGGEKGYRNAGWTFNQLPHDDAVYELKEREQAEAGALLLGRRSYEAFAPVWPSMAEEFARYNELPKYVVSSSLRPEDLVDGWGEITILRSLDEVARLKDGDGGPLLVQGSSDLGHSLAEAGLVDRYHLLVFPLLLGAGKQLFPTRNKDVTRLQLIEHETFSNGVQKTILDVSREGS</sequence>
<dbReference type="RefSeq" id="WP_210049259.1">
    <property type="nucleotide sequence ID" value="NZ_JAGINX010000001.1"/>
</dbReference>
<organism evidence="2 3">
    <name type="scientific">Nesterenkonia lacusekhoensis</name>
    <dbReference type="NCBI Taxonomy" id="150832"/>
    <lineage>
        <taxon>Bacteria</taxon>
        <taxon>Bacillati</taxon>
        <taxon>Actinomycetota</taxon>
        <taxon>Actinomycetes</taxon>
        <taxon>Micrococcales</taxon>
        <taxon>Micrococcaceae</taxon>
        <taxon>Nesterenkonia</taxon>
    </lineage>
</organism>
<accession>A0ABS4T2Z9</accession>
<dbReference type="InterPro" id="IPR024072">
    <property type="entry name" value="DHFR-like_dom_sf"/>
</dbReference>
<dbReference type="PANTHER" id="PTHR38011">
    <property type="entry name" value="DIHYDROFOLATE REDUCTASE FAMILY PROTEIN (AFU_ORTHOLOGUE AFUA_8G06820)"/>
    <property type="match status" value="1"/>
</dbReference>
<dbReference type="Proteomes" id="UP001519331">
    <property type="component" value="Unassembled WGS sequence"/>
</dbReference>
<evidence type="ECO:0000313" key="2">
    <source>
        <dbReference type="EMBL" id="MBP2318824.1"/>
    </source>
</evidence>
<name>A0ABS4T2Z9_9MICC</name>
<dbReference type="EMBL" id="JAGINX010000001">
    <property type="protein sequence ID" value="MBP2318824.1"/>
    <property type="molecule type" value="Genomic_DNA"/>
</dbReference>
<proteinExistence type="predicted"/>
<keyword evidence="3" id="KW-1185">Reference proteome</keyword>
<dbReference type="PANTHER" id="PTHR38011:SF11">
    <property type="entry name" value="2,5-DIAMINO-6-RIBOSYLAMINO-4(3H)-PYRIMIDINONE 5'-PHOSPHATE REDUCTASE"/>
    <property type="match status" value="1"/>
</dbReference>
<reference evidence="2 3" key="1">
    <citation type="submission" date="2021-03" db="EMBL/GenBank/DDBJ databases">
        <title>Sequencing the genomes of 1000 actinobacteria strains.</title>
        <authorList>
            <person name="Klenk H.-P."/>
        </authorList>
    </citation>
    <scope>NUCLEOTIDE SEQUENCE [LARGE SCALE GENOMIC DNA]</scope>
    <source>
        <strain evidence="2 3">DSM 12544</strain>
    </source>
</reference>
<dbReference type="Pfam" id="PF01872">
    <property type="entry name" value="RibD_C"/>
    <property type="match status" value="1"/>
</dbReference>
<dbReference type="InterPro" id="IPR002734">
    <property type="entry name" value="RibDG_C"/>
</dbReference>
<dbReference type="Gene3D" id="3.40.430.10">
    <property type="entry name" value="Dihydrofolate Reductase, subunit A"/>
    <property type="match status" value="1"/>
</dbReference>
<gene>
    <name evidence="2" type="ORF">JOF45_001843</name>
</gene>
<evidence type="ECO:0000259" key="1">
    <source>
        <dbReference type="Pfam" id="PF01872"/>
    </source>
</evidence>
<dbReference type="InterPro" id="IPR050765">
    <property type="entry name" value="Riboflavin_Biosynth_HTPR"/>
</dbReference>
<feature type="domain" description="Bacterial bifunctional deaminase-reductase C-terminal" evidence="1">
    <location>
        <begin position="4"/>
        <end position="183"/>
    </location>
</feature>